<dbReference type="AlphaFoldDB" id="A0AAE0SXY6"/>
<comment type="caution">
    <text evidence="2">The sequence shown here is derived from an EMBL/GenBank/DDBJ whole genome shotgun (WGS) entry which is preliminary data.</text>
</comment>
<reference evidence="2" key="2">
    <citation type="journal article" date="2021" name="Genome Biol. Evol.">
        <title>Developing a high-quality reference genome for a parasitic bivalve with doubly uniparental inheritance (Bivalvia: Unionida).</title>
        <authorList>
            <person name="Smith C.H."/>
        </authorList>
    </citation>
    <scope>NUCLEOTIDE SEQUENCE</scope>
    <source>
        <strain evidence="2">CHS0354</strain>
        <tissue evidence="2">Mantle</tissue>
    </source>
</reference>
<gene>
    <name evidence="2" type="ORF">CHS0354_036551</name>
</gene>
<dbReference type="Proteomes" id="UP001195483">
    <property type="component" value="Unassembled WGS sequence"/>
</dbReference>
<evidence type="ECO:0000256" key="1">
    <source>
        <dbReference type="SAM" id="MobiDB-lite"/>
    </source>
</evidence>
<reference evidence="2" key="1">
    <citation type="journal article" date="2021" name="Genome Biol. Evol.">
        <title>A High-Quality Reference Genome for a Parasitic Bivalve with Doubly Uniparental Inheritance (Bivalvia: Unionida).</title>
        <authorList>
            <person name="Smith C.H."/>
        </authorList>
    </citation>
    <scope>NUCLEOTIDE SEQUENCE</scope>
    <source>
        <strain evidence="2">CHS0354</strain>
    </source>
</reference>
<accession>A0AAE0SXY6</accession>
<proteinExistence type="predicted"/>
<evidence type="ECO:0000313" key="2">
    <source>
        <dbReference type="EMBL" id="KAK3600114.1"/>
    </source>
</evidence>
<feature type="region of interest" description="Disordered" evidence="1">
    <location>
        <begin position="1"/>
        <end position="68"/>
    </location>
</feature>
<feature type="compositionally biased region" description="Polar residues" evidence="1">
    <location>
        <begin position="35"/>
        <end position="46"/>
    </location>
</feature>
<name>A0AAE0SXY6_9BIVA</name>
<feature type="compositionally biased region" description="Basic and acidic residues" evidence="1">
    <location>
        <begin position="47"/>
        <end position="68"/>
    </location>
</feature>
<evidence type="ECO:0000313" key="3">
    <source>
        <dbReference type="Proteomes" id="UP001195483"/>
    </source>
</evidence>
<organism evidence="2 3">
    <name type="scientific">Potamilus streckersoni</name>
    <dbReference type="NCBI Taxonomy" id="2493646"/>
    <lineage>
        <taxon>Eukaryota</taxon>
        <taxon>Metazoa</taxon>
        <taxon>Spiralia</taxon>
        <taxon>Lophotrochozoa</taxon>
        <taxon>Mollusca</taxon>
        <taxon>Bivalvia</taxon>
        <taxon>Autobranchia</taxon>
        <taxon>Heteroconchia</taxon>
        <taxon>Palaeoheterodonta</taxon>
        <taxon>Unionida</taxon>
        <taxon>Unionoidea</taxon>
        <taxon>Unionidae</taxon>
        <taxon>Ambleminae</taxon>
        <taxon>Lampsilini</taxon>
        <taxon>Potamilus</taxon>
    </lineage>
</organism>
<dbReference type="EMBL" id="JAEAOA010002138">
    <property type="protein sequence ID" value="KAK3600114.1"/>
    <property type="molecule type" value="Genomic_DNA"/>
</dbReference>
<reference evidence="2" key="3">
    <citation type="submission" date="2023-05" db="EMBL/GenBank/DDBJ databases">
        <authorList>
            <person name="Smith C.H."/>
        </authorList>
    </citation>
    <scope>NUCLEOTIDE SEQUENCE</scope>
    <source>
        <strain evidence="2">CHS0354</strain>
        <tissue evidence="2">Mantle</tissue>
    </source>
</reference>
<protein>
    <submittedName>
        <fullName evidence="2">Uncharacterized protein</fullName>
    </submittedName>
</protein>
<sequence length="112" mass="12908">MKGLQNENKENEIQEIREPEEENQSKSDEMIAPSPSKTISSQQNSNGRKEKQIGREKGSKTKGKNDTMEIQVVERDTATFSVLDEPNFEGKQETIDDQNSQNYRRNIEITYI</sequence>
<keyword evidence="3" id="KW-1185">Reference proteome</keyword>
<feature type="compositionally biased region" description="Basic and acidic residues" evidence="1">
    <location>
        <begin position="7"/>
        <end position="29"/>
    </location>
</feature>